<feature type="signal peptide" evidence="2">
    <location>
        <begin position="1"/>
        <end position="22"/>
    </location>
</feature>
<keyword evidence="2" id="KW-0732">Signal</keyword>
<keyword evidence="1" id="KW-0472">Membrane</keyword>
<reference evidence="3 4" key="1">
    <citation type="submission" date="2023-11" db="EMBL/GenBank/DDBJ databases">
        <title>Paucibacter sp. nov., isolated from fresh soil in Korea.</title>
        <authorList>
            <person name="Le N.T.T."/>
        </authorList>
    </citation>
    <scope>NUCLEOTIDE SEQUENCE [LARGE SCALE GENOMIC DNA]</scope>
    <source>
        <strain evidence="3 4">R3-3</strain>
    </source>
</reference>
<dbReference type="Pfam" id="PF13163">
    <property type="entry name" value="DUF3999"/>
    <property type="match status" value="1"/>
</dbReference>
<sequence length="464" mass="49610">MKAHLLLSLALALALPGHVAAAADDLHAYAAAAPLMLAPGGEGLQSLELPWPVLQASRSAGLADIRLFDAQGQVLPMAWAPPPAVADSSRNQTVSRFAWPAPSVSAASSPSALQLKLGRDGAVLSVIDGAKPGAAPTTDGAERWLLDLSALQLAEGERIDSIELDWPRQPQGLSTTVSVEASTDGRDWQYATTSQLLELSAADAPGLRTIAWPGSTGPAPRYLRLSFGTPLKLEASRVQIRRAGAGPALQSLAARFAPDGSAAAWQLDLQGPLAPRRLALRLPERNSVLNLRLEQRERDGEAWRPVATFVAWRLQHDGRDSESAALQLPPQTTPARWWRLVPIDGMPARAPLDVTLQWEAPVLVFVARGDALQLAVGRERAPAAVLPLQSLIPAYRSGAEQALPRATLGALAPRPEPDWRQRLSDAGPEAHRRWLLWGVLVAAVAGLGVLSWRLLRQIKPLPPA</sequence>
<evidence type="ECO:0000313" key="3">
    <source>
        <dbReference type="EMBL" id="MDY0748386.1"/>
    </source>
</evidence>
<keyword evidence="4" id="KW-1185">Reference proteome</keyword>
<gene>
    <name evidence="3" type="ORF">SNE35_28060</name>
</gene>
<dbReference type="InterPro" id="IPR025060">
    <property type="entry name" value="DUF3999"/>
</dbReference>
<feature type="chain" id="PRO_5047455636" evidence="2">
    <location>
        <begin position="23"/>
        <end position="464"/>
    </location>
</feature>
<keyword evidence="1" id="KW-0812">Transmembrane</keyword>
<accession>A0ABU5DPY8</accession>
<name>A0ABU5DPY8_9BURK</name>
<dbReference type="EMBL" id="JAXCLA010000010">
    <property type="protein sequence ID" value="MDY0748386.1"/>
    <property type="molecule type" value="Genomic_DNA"/>
</dbReference>
<keyword evidence="1" id="KW-1133">Transmembrane helix</keyword>
<organism evidence="3 4">
    <name type="scientific">Roseateles agri</name>
    <dbReference type="NCBI Taxonomy" id="3098619"/>
    <lineage>
        <taxon>Bacteria</taxon>
        <taxon>Pseudomonadati</taxon>
        <taxon>Pseudomonadota</taxon>
        <taxon>Betaproteobacteria</taxon>
        <taxon>Burkholderiales</taxon>
        <taxon>Sphaerotilaceae</taxon>
        <taxon>Roseateles</taxon>
    </lineage>
</organism>
<comment type="caution">
    <text evidence="3">The sequence shown here is derived from an EMBL/GenBank/DDBJ whole genome shotgun (WGS) entry which is preliminary data.</text>
</comment>
<evidence type="ECO:0000313" key="4">
    <source>
        <dbReference type="Proteomes" id="UP001285263"/>
    </source>
</evidence>
<feature type="transmembrane region" description="Helical" evidence="1">
    <location>
        <begin position="434"/>
        <end position="455"/>
    </location>
</feature>
<protein>
    <submittedName>
        <fullName evidence="3">DUF3999 family protein</fullName>
    </submittedName>
</protein>
<dbReference type="Proteomes" id="UP001285263">
    <property type="component" value="Unassembled WGS sequence"/>
</dbReference>
<evidence type="ECO:0000256" key="2">
    <source>
        <dbReference type="SAM" id="SignalP"/>
    </source>
</evidence>
<evidence type="ECO:0000256" key="1">
    <source>
        <dbReference type="SAM" id="Phobius"/>
    </source>
</evidence>
<proteinExistence type="predicted"/>
<dbReference type="RefSeq" id="WP_320426358.1">
    <property type="nucleotide sequence ID" value="NZ_JAXCLA010000010.1"/>
</dbReference>